<dbReference type="GO" id="GO:0004497">
    <property type="term" value="F:monooxygenase activity"/>
    <property type="evidence" value="ECO:0007669"/>
    <property type="project" value="UniProtKB-KW"/>
</dbReference>
<comment type="similarity">
    <text evidence="1 7">Belongs to the cytochrome P450 family.</text>
</comment>
<dbReference type="SUPFAM" id="SSF48264">
    <property type="entry name" value="Cytochrome P450"/>
    <property type="match status" value="1"/>
</dbReference>
<dbReference type="EMBL" id="CP031194">
    <property type="protein sequence ID" value="AXG80357.1"/>
    <property type="molecule type" value="Genomic_DNA"/>
</dbReference>
<keyword evidence="4 7" id="KW-0560">Oxidoreductase</keyword>
<dbReference type="InterPro" id="IPR017972">
    <property type="entry name" value="Cyt_P450_CS"/>
</dbReference>
<evidence type="ECO:0000256" key="7">
    <source>
        <dbReference type="RuleBase" id="RU000461"/>
    </source>
</evidence>
<protein>
    <submittedName>
        <fullName evidence="8">Cytochrome P450</fullName>
    </submittedName>
</protein>
<name>A0A345HUI3_9ACTN</name>
<evidence type="ECO:0000256" key="3">
    <source>
        <dbReference type="ARBA" id="ARBA00022723"/>
    </source>
</evidence>
<gene>
    <name evidence="8" type="ORF">DVK44_24840</name>
</gene>
<dbReference type="AlphaFoldDB" id="A0A345HUI3"/>
<dbReference type="GO" id="GO:0020037">
    <property type="term" value="F:heme binding"/>
    <property type="evidence" value="ECO:0007669"/>
    <property type="project" value="InterPro"/>
</dbReference>
<sequence length="416" mass="46031">MTDTQADTTTDDPTPPTCPFDFNQSLDFDPALADLMARGSVTRIRLSYGAADAWLVTGFDAVRQVTTDARTFSRAAIIGKDFPRMTPEPIVSPESINVIDPPRISRLRRLTSQAFTKRRVDAMRPAIEAIAHRLLDEMAAHGQPADLVHHLSERLPQETICELLGIPAPDRPWLQASALRMLAMTPDSRQDAAAAKAEIIGYFHELATARRRTVGQGQRADDLLSVLAAARDGEDMFDDQELAVMAETLMLSGHDTATCQISDISYLLLTRPELAGRLRGAPPEALSRALDELLRYIPFRNGVGIPRVALKDAEIDGVRIRAGDFVHVSYLTANRDPERFPDPDTIDLDRPPTPHMTFGWGGHRCIAVPLAMAELETAIGLLLARFPGLRLAVAPEEVRWDTRTIRRFPLELPVAW</sequence>
<accession>A0A345HUI3</accession>
<dbReference type="RefSeq" id="WP_114661969.1">
    <property type="nucleotide sequence ID" value="NZ_CP031194.1"/>
</dbReference>
<dbReference type="InterPro" id="IPR002397">
    <property type="entry name" value="Cyt_P450_B"/>
</dbReference>
<dbReference type="Proteomes" id="UP000253868">
    <property type="component" value="Chromosome"/>
</dbReference>
<dbReference type="Pfam" id="PF00067">
    <property type="entry name" value="p450"/>
    <property type="match status" value="2"/>
</dbReference>
<dbReference type="PROSITE" id="PS00086">
    <property type="entry name" value="CYTOCHROME_P450"/>
    <property type="match status" value="1"/>
</dbReference>
<dbReference type="GO" id="GO:0016705">
    <property type="term" value="F:oxidoreductase activity, acting on paired donors, with incorporation or reduction of molecular oxygen"/>
    <property type="evidence" value="ECO:0007669"/>
    <property type="project" value="InterPro"/>
</dbReference>
<dbReference type="CDD" id="cd11031">
    <property type="entry name" value="Cyp158A-like"/>
    <property type="match status" value="1"/>
</dbReference>
<evidence type="ECO:0000313" key="9">
    <source>
        <dbReference type="Proteomes" id="UP000253868"/>
    </source>
</evidence>
<keyword evidence="9" id="KW-1185">Reference proteome</keyword>
<evidence type="ECO:0000256" key="6">
    <source>
        <dbReference type="ARBA" id="ARBA00023033"/>
    </source>
</evidence>
<dbReference type="Gene3D" id="1.10.630.10">
    <property type="entry name" value="Cytochrome P450"/>
    <property type="match status" value="1"/>
</dbReference>
<evidence type="ECO:0000256" key="2">
    <source>
        <dbReference type="ARBA" id="ARBA00022617"/>
    </source>
</evidence>
<dbReference type="PANTHER" id="PTHR46696">
    <property type="entry name" value="P450, PUTATIVE (EUROFUNG)-RELATED"/>
    <property type="match status" value="1"/>
</dbReference>
<proteinExistence type="inferred from homology"/>
<organism evidence="8 9">
    <name type="scientific">Streptomyces paludis</name>
    <dbReference type="NCBI Taxonomy" id="2282738"/>
    <lineage>
        <taxon>Bacteria</taxon>
        <taxon>Bacillati</taxon>
        <taxon>Actinomycetota</taxon>
        <taxon>Actinomycetes</taxon>
        <taxon>Kitasatosporales</taxon>
        <taxon>Streptomycetaceae</taxon>
        <taxon>Streptomyces</taxon>
    </lineage>
</organism>
<dbReference type="GO" id="GO:0005506">
    <property type="term" value="F:iron ion binding"/>
    <property type="evidence" value="ECO:0007669"/>
    <property type="project" value="InterPro"/>
</dbReference>
<dbReference type="OrthoDB" id="141712at2"/>
<dbReference type="InterPro" id="IPR036396">
    <property type="entry name" value="Cyt_P450_sf"/>
</dbReference>
<keyword evidence="2 7" id="KW-0349">Heme</keyword>
<keyword evidence="3 7" id="KW-0479">Metal-binding</keyword>
<dbReference type="InterPro" id="IPR001128">
    <property type="entry name" value="Cyt_P450"/>
</dbReference>
<evidence type="ECO:0000313" key="8">
    <source>
        <dbReference type="EMBL" id="AXG80357.1"/>
    </source>
</evidence>
<reference evidence="9" key="1">
    <citation type="submission" date="2018-07" db="EMBL/GenBank/DDBJ databases">
        <authorList>
            <person name="Zhao J."/>
        </authorList>
    </citation>
    <scope>NUCLEOTIDE SEQUENCE [LARGE SCALE GENOMIC DNA]</scope>
    <source>
        <strain evidence="9">GSSD-12</strain>
    </source>
</reference>
<dbReference type="FunFam" id="1.10.630.10:FF:000018">
    <property type="entry name" value="Cytochrome P450 monooxygenase"/>
    <property type="match status" value="1"/>
</dbReference>
<keyword evidence="6 7" id="KW-0503">Monooxygenase</keyword>
<evidence type="ECO:0000256" key="5">
    <source>
        <dbReference type="ARBA" id="ARBA00023004"/>
    </source>
</evidence>
<evidence type="ECO:0000256" key="1">
    <source>
        <dbReference type="ARBA" id="ARBA00010617"/>
    </source>
</evidence>
<dbReference type="PANTHER" id="PTHR46696:SF1">
    <property type="entry name" value="CYTOCHROME P450 YJIB-RELATED"/>
    <property type="match status" value="1"/>
</dbReference>
<dbReference type="KEGG" id="spad:DVK44_24840"/>
<keyword evidence="5 7" id="KW-0408">Iron</keyword>
<evidence type="ECO:0000256" key="4">
    <source>
        <dbReference type="ARBA" id="ARBA00023002"/>
    </source>
</evidence>
<dbReference type="PRINTS" id="PR00359">
    <property type="entry name" value="BP450"/>
</dbReference>